<proteinExistence type="predicted"/>
<sequence>MNFTVIALTSVLTTSVSFAQATTNPNSAKKPNSIRVLAVGEPPISKVTMLSNSLEERVAQEIEVPAESLPPKTLFISKAEKKNAPRTGSEKEEERAKIPISLGCMSPSITLKTSLTDLQFRESEEESQNYFKASFPVGTKNGLVILSKPHSDKTWKKPRLLFLSDDLTAFPQDSVRIINSSSYTMGLIIGDQKLSFKPGQVKTLPLKANSTIPYQVAIQSKDGGWVRIRNTALTLPTGQRVNLVLSNRPSNPHKPAKVNLFAETPPSPSPAKDLQARN</sequence>
<dbReference type="STRING" id="1123071.SAMN02745181_2823"/>
<protein>
    <recommendedName>
        <fullName evidence="5">P pilus assembly protein, chaperone PapD</fullName>
    </recommendedName>
</protein>
<evidence type="ECO:0000313" key="3">
    <source>
        <dbReference type="EMBL" id="SHJ93752.1"/>
    </source>
</evidence>
<reference evidence="3 4" key="1">
    <citation type="submission" date="2016-11" db="EMBL/GenBank/DDBJ databases">
        <authorList>
            <person name="Jaros S."/>
            <person name="Januszkiewicz K."/>
            <person name="Wedrychowicz H."/>
        </authorList>
    </citation>
    <scope>NUCLEOTIDE SEQUENCE [LARGE SCALE GENOMIC DNA]</scope>
    <source>
        <strain evidence="3 4">DSM 18772</strain>
    </source>
</reference>
<gene>
    <name evidence="3" type="ORF">SAMN02745181_2823</name>
</gene>
<keyword evidence="2" id="KW-0732">Signal</keyword>
<feature type="chain" id="PRO_5013291342" description="P pilus assembly protein, chaperone PapD" evidence="2">
    <location>
        <begin position="20"/>
        <end position="278"/>
    </location>
</feature>
<dbReference type="EMBL" id="FQYR01000005">
    <property type="protein sequence ID" value="SHJ93752.1"/>
    <property type="molecule type" value="Genomic_DNA"/>
</dbReference>
<accession>A0A1M6NDC4</accession>
<keyword evidence="4" id="KW-1185">Reference proteome</keyword>
<organism evidence="3 4">
    <name type="scientific">Rubritalea squalenifaciens DSM 18772</name>
    <dbReference type="NCBI Taxonomy" id="1123071"/>
    <lineage>
        <taxon>Bacteria</taxon>
        <taxon>Pseudomonadati</taxon>
        <taxon>Verrucomicrobiota</taxon>
        <taxon>Verrucomicrobiia</taxon>
        <taxon>Verrucomicrobiales</taxon>
        <taxon>Rubritaleaceae</taxon>
        <taxon>Rubritalea</taxon>
    </lineage>
</organism>
<dbReference type="RefSeq" id="WP_143184403.1">
    <property type="nucleotide sequence ID" value="NZ_FQYR01000005.1"/>
</dbReference>
<evidence type="ECO:0000256" key="1">
    <source>
        <dbReference type="SAM" id="MobiDB-lite"/>
    </source>
</evidence>
<evidence type="ECO:0000313" key="4">
    <source>
        <dbReference type="Proteomes" id="UP000184510"/>
    </source>
</evidence>
<dbReference type="InParanoid" id="A0A1M6NDC4"/>
<feature type="signal peptide" evidence="2">
    <location>
        <begin position="1"/>
        <end position="19"/>
    </location>
</feature>
<dbReference type="AlphaFoldDB" id="A0A1M6NDC4"/>
<feature type="region of interest" description="Disordered" evidence="1">
    <location>
        <begin position="248"/>
        <end position="278"/>
    </location>
</feature>
<name>A0A1M6NDC4_9BACT</name>
<dbReference type="Proteomes" id="UP000184510">
    <property type="component" value="Unassembled WGS sequence"/>
</dbReference>
<evidence type="ECO:0008006" key="5">
    <source>
        <dbReference type="Google" id="ProtNLM"/>
    </source>
</evidence>
<evidence type="ECO:0000256" key="2">
    <source>
        <dbReference type="SAM" id="SignalP"/>
    </source>
</evidence>